<dbReference type="CDD" id="cd09993">
    <property type="entry name" value="HDAC_classIV"/>
    <property type="match status" value="1"/>
</dbReference>
<dbReference type="AlphaFoldDB" id="B4N9V1"/>
<dbReference type="PRINTS" id="PR01270">
    <property type="entry name" value="HDASUPER"/>
</dbReference>
<dbReference type="InterPro" id="IPR044150">
    <property type="entry name" value="HDAC_classIV"/>
</dbReference>
<keyword evidence="9" id="KW-0539">Nucleus</keyword>
<protein>
    <recommendedName>
        <fullName evidence="13">Histone deacetylase 11</fullName>
        <ecNumber evidence="3">3.5.1.98</ecNumber>
    </recommendedName>
</protein>
<dbReference type="STRING" id="7260.B4N9V1"/>
<evidence type="ECO:0000256" key="12">
    <source>
        <dbReference type="ARBA" id="ARBA00065154"/>
    </source>
</evidence>
<evidence type="ECO:0000256" key="11">
    <source>
        <dbReference type="ARBA" id="ARBA00059784"/>
    </source>
</evidence>
<evidence type="ECO:0000256" key="5">
    <source>
        <dbReference type="ARBA" id="ARBA00022801"/>
    </source>
</evidence>
<evidence type="ECO:0000256" key="6">
    <source>
        <dbReference type="ARBA" id="ARBA00022853"/>
    </source>
</evidence>
<dbReference type="InterPro" id="IPR037138">
    <property type="entry name" value="His_deacetylse_dom_sf"/>
</dbReference>
<comment type="subcellular location">
    <subcellularLocation>
        <location evidence="1">Nucleus</location>
    </subcellularLocation>
</comment>
<evidence type="ECO:0000256" key="4">
    <source>
        <dbReference type="ARBA" id="ARBA00022491"/>
    </source>
</evidence>
<dbReference type="PANTHER" id="PTHR10625:SF23">
    <property type="entry name" value="HISTONE DEACETYLASE 11"/>
    <property type="match status" value="1"/>
</dbReference>
<dbReference type="InParanoid" id="B4N9V1"/>
<evidence type="ECO:0000256" key="7">
    <source>
        <dbReference type="ARBA" id="ARBA00023015"/>
    </source>
</evidence>
<feature type="domain" description="Histone deacetylase" evidence="14">
    <location>
        <begin position="51"/>
        <end position="334"/>
    </location>
</feature>
<keyword evidence="4" id="KW-0678">Repressor</keyword>
<dbReference type="GO" id="GO:0000118">
    <property type="term" value="C:histone deacetylase complex"/>
    <property type="evidence" value="ECO:0007669"/>
    <property type="project" value="TreeGrafter"/>
</dbReference>
<dbReference type="InterPro" id="IPR023801">
    <property type="entry name" value="His_deacetylse_dom"/>
</dbReference>
<dbReference type="SMR" id="B4N9V1"/>
<dbReference type="HOGENOM" id="CLU_007727_1_1_1"/>
<dbReference type="eggNOG" id="KOG1344">
    <property type="taxonomic scope" value="Eukaryota"/>
</dbReference>
<dbReference type="Pfam" id="PF00850">
    <property type="entry name" value="Hist_deacetyl"/>
    <property type="match status" value="1"/>
</dbReference>
<comment type="function">
    <text evidence="11">Responsible for the deacetylation of lysine residues on the N-terminal part of the core histones (H2A, H2B, H3 and H4). Histone deacetylation gives a tag for epigenetic repression and plays an important role in transcriptional regulation, cell cycle progression and developmental events. Histone deacetylases act via the formation of large multiprotein complexes.</text>
</comment>
<evidence type="ECO:0000256" key="13">
    <source>
        <dbReference type="ARBA" id="ARBA00072450"/>
    </source>
</evidence>
<accession>B4N9V1</accession>
<proteinExistence type="inferred from homology"/>
<evidence type="ECO:0000256" key="1">
    <source>
        <dbReference type="ARBA" id="ARBA00004123"/>
    </source>
</evidence>
<dbReference type="EC" id="3.5.1.98" evidence="3"/>
<comment type="subunit">
    <text evidence="12">Interacts with HDAC6.</text>
</comment>
<name>B4N9V1_DROWI</name>
<evidence type="ECO:0000256" key="9">
    <source>
        <dbReference type="ARBA" id="ARBA00023242"/>
    </source>
</evidence>
<dbReference type="Proteomes" id="UP000007798">
    <property type="component" value="Unassembled WGS sequence"/>
</dbReference>
<dbReference type="GO" id="GO:0040029">
    <property type="term" value="P:epigenetic regulation of gene expression"/>
    <property type="evidence" value="ECO:0007669"/>
    <property type="project" value="TreeGrafter"/>
</dbReference>
<organism evidence="15 16">
    <name type="scientific">Drosophila willistoni</name>
    <name type="common">Fruit fly</name>
    <dbReference type="NCBI Taxonomy" id="7260"/>
    <lineage>
        <taxon>Eukaryota</taxon>
        <taxon>Metazoa</taxon>
        <taxon>Ecdysozoa</taxon>
        <taxon>Arthropoda</taxon>
        <taxon>Hexapoda</taxon>
        <taxon>Insecta</taxon>
        <taxon>Pterygota</taxon>
        <taxon>Neoptera</taxon>
        <taxon>Endopterygota</taxon>
        <taxon>Diptera</taxon>
        <taxon>Brachycera</taxon>
        <taxon>Muscomorpha</taxon>
        <taxon>Ephydroidea</taxon>
        <taxon>Drosophilidae</taxon>
        <taxon>Drosophila</taxon>
        <taxon>Sophophora</taxon>
    </lineage>
</organism>
<keyword evidence="5" id="KW-0378">Hydrolase</keyword>
<dbReference type="Gene3D" id="3.40.800.20">
    <property type="entry name" value="Histone deacetylase domain"/>
    <property type="match status" value="1"/>
</dbReference>
<dbReference type="FunCoup" id="B4N9V1">
    <property type="interactions" value="25"/>
</dbReference>
<dbReference type="PANTHER" id="PTHR10625">
    <property type="entry name" value="HISTONE DEACETYLASE HDAC1-RELATED"/>
    <property type="match status" value="1"/>
</dbReference>
<dbReference type="KEGG" id="dwi:6648222"/>
<dbReference type="SUPFAM" id="SSF52768">
    <property type="entry name" value="Arginase/deacetylase"/>
    <property type="match status" value="1"/>
</dbReference>
<evidence type="ECO:0000313" key="16">
    <source>
        <dbReference type="Proteomes" id="UP000007798"/>
    </source>
</evidence>
<evidence type="ECO:0000256" key="2">
    <source>
        <dbReference type="ARBA" id="ARBA00005947"/>
    </source>
</evidence>
<evidence type="ECO:0000256" key="3">
    <source>
        <dbReference type="ARBA" id="ARBA00012111"/>
    </source>
</evidence>
<comment type="similarity">
    <text evidence="2">Belongs to the histone deacetylase family.</text>
</comment>
<evidence type="ECO:0000313" key="15">
    <source>
        <dbReference type="EMBL" id="EDW81706.2"/>
    </source>
</evidence>
<reference evidence="15 16" key="1">
    <citation type="journal article" date="2007" name="Nature">
        <title>Evolution of genes and genomes on the Drosophila phylogeny.</title>
        <authorList>
            <consortium name="Drosophila 12 Genomes Consortium"/>
            <person name="Clark A.G."/>
            <person name="Eisen M.B."/>
            <person name="Smith D.R."/>
            <person name="Bergman C.M."/>
            <person name="Oliver B."/>
            <person name="Markow T.A."/>
            <person name="Kaufman T.C."/>
            <person name="Kellis M."/>
            <person name="Gelbart W."/>
            <person name="Iyer V.N."/>
            <person name="Pollard D.A."/>
            <person name="Sackton T.B."/>
            <person name="Larracuente A.M."/>
            <person name="Singh N.D."/>
            <person name="Abad J.P."/>
            <person name="Abt D.N."/>
            <person name="Adryan B."/>
            <person name="Aguade M."/>
            <person name="Akashi H."/>
            <person name="Anderson W.W."/>
            <person name="Aquadro C.F."/>
            <person name="Ardell D.H."/>
            <person name="Arguello R."/>
            <person name="Artieri C.G."/>
            <person name="Barbash D.A."/>
            <person name="Barker D."/>
            <person name="Barsanti P."/>
            <person name="Batterham P."/>
            <person name="Batzoglou S."/>
            <person name="Begun D."/>
            <person name="Bhutkar A."/>
            <person name="Blanco E."/>
            <person name="Bosak S.A."/>
            <person name="Bradley R.K."/>
            <person name="Brand A.D."/>
            <person name="Brent M.R."/>
            <person name="Brooks A.N."/>
            <person name="Brown R.H."/>
            <person name="Butlin R.K."/>
            <person name="Caggese C."/>
            <person name="Calvi B.R."/>
            <person name="Bernardo de Carvalho A."/>
            <person name="Caspi A."/>
            <person name="Castrezana S."/>
            <person name="Celniker S.E."/>
            <person name="Chang J.L."/>
            <person name="Chapple C."/>
            <person name="Chatterji S."/>
            <person name="Chinwalla A."/>
            <person name="Civetta A."/>
            <person name="Clifton S.W."/>
            <person name="Comeron J.M."/>
            <person name="Costello J.C."/>
            <person name="Coyne J.A."/>
            <person name="Daub J."/>
            <person name="David R.G."/>
            <person name="Delcher A.L."/>
            <person name="Delehaunty K."/>
            <person name="Do C.B."/>
            <person name="Ebling H."/>
            <person name="Edwards K."/>
            <person name="Eickbush T."/>
            <person name="Evans J.D."/>
            <person name="Filipski A."/>
            <person name="Findeiss S."/>
            <person name="Freyhult E."/>
            <person name="Fulton L."/>
            <person name="Fulton R."/>
            <person name="Garcia A.C."/>
            <person name="Gardiner A."/>
            <person name="Garfield D.A."/>
            <person name="Garvin B.E."/>
            <person name="Gibson G."/>
            <person name="Gilbert D."/>
            <person name="Gnerre S."/>
            <person name="Godfrey J."/>
            <person name="Good R."/>
            <person name="Gotea V."/>
            <person name="Gravely B."/>
            <person name="Greenberg A.J."/>
            <person name="Griffiths-Jones S."/>
            <person name="Gross S."/>
            <person name="Guigo R."/>
            <person name="Gustafson E.A."/>
            <person name="Haerty W."/>
            <person name="Hahn M.W."/>
            <person name="Halligan D.L."/>
            <person name="Halpern A.L."/>
            <person name="Halter G.M."/>
            <person name="Han M.V."/>
            <person name="Heger A."/>
            <person name="Hillier L."/>
            <person name="Hinrichs A.S."/>
            <person name="Holmes I."/>
            <person name="Hoskins R.A."/>
            <person name="Hubisz M.J."/>
            <person name="Hultmark D."/>
            <person name="Huntley M.A."/>
            <person name="Jaffe D.B."/>
            <person name="Jagadeeshan S."/>
            <person name="Jeck W.R."/>
            <person name="Johnson J."/>
            <person name="Jones C.D."/>
            <person name="Jordan W.C."/>
            <person name="Karpen G.H."/>
            <person name="Kataoka E."/>
            <person name="Keightley P.D."/>
            <person name="Kheradpour P."/>
            <person name="Kirkness E.F."/>
            <person name="Koerich L.B."/>
            <person name="Kristiansen K."/>
            <person name="Kudrna D."/>
            <person name="Kulathinal R.J."/>
            <person name="Kumar S."/>
            <person name="Kwok R."/>
            <person name="Lander E."/>
            <person name="Langley C.H."/>
            <person name="Lapoint R."/>
            <person name="Lazzaro B.P."/>
            <person name="Lee S.J."/>
            <person name="Levesque L."/>
            <person name="Li R."/>
            <person name="Lin C.F."/>
            <person name="Lin M.F."/>
            <person name="Lindblad-Toh K."/>
            <person name="Llopart A."/>
            <person name="Long M."/>
            <person name="Low L."/>
            <person name="Lozovsky E."/>
            <person name="Lu J."/>
            <person name="Luo M."/>
            <person name="Machado C.A."/>
            <person name="Makalowski W."/>
            <person name="Marzo M."/>
            <person name="Matsuda M."/>
            <person name="Matzkin L."/>
            <person name="McAllister B."/>
            <person name="McBride C.S."/>
            <person name="McKernan B."/>
            <person name="McKernan K."/>
            <person name="Mendez-Lago M."/>
            <person name="Minx P."/>
            <person name="Mollenhauer M.U."/>
            <person name="Montooth K."/>
            <person name="Mount S.M."/>
            <person name="Mu X."/>
            <person name="Myers E."/>
            <person name="Negre B."/>
            <person name="Newfeld S."/>
            <person name="Nielsen R."/>
            <person name="Noor M.A."/>
            <person name="O'Grady P."/>
            <person name="Pachter L."/>
            <person name="Papaceit M."/>
            <person name="Parisi M.J."/>
            <person name="Parisi M."/>
            <person name="Parts L."/>
            <person name="Pedersen J.S."/>
            <person name="Pesole G."/>
            <person name="Phillippy A.M."/>
            <person name="Ponting C.P."/>
            <person name="Pop M."/>
            <person name="Porcelli D."/>
            <person name="Powell J.R."/>
            <person name="Prohaska S."/>
            <person name="Pruitt K."/>
            <person name="Puig M."/>
            <person name="Quesneville H."/>
            <person name="Ram K.R."/>
            <person name="Rand D."/>
            <person name="Rasmussen M.D."/>
            <person name="Reed L.K."/>
            <person name="Reenan R."/>
            <person name="Reily A."/>
            <person name="Remington K.A."/>
            <person name="Rieger T.T."/>
            <person name="Ritchie M.G."/>
            <person name="Robin C."/>
            <person name="Rogers Y.H."/>
            <person name="Rohde C."/>
            <person name="Rozas J."/>
            <person name="Rubenfield M.J."/>
            <person name="Ruiz A."/>
            <person name="Russo S."/>
            <person name="Salzberg S.L."/>
            <person name="Sanchez-Gracia A."/>
            <person name="Saranga D.J."/>
            <person name="Sato H."/>
            <person name="Schaeffer S.W."/>
            <person name="Schatz M.C."/>
            <person name="Schlenke T."/>
            <person name="Schwartz R."/>
            <person name="Segarra C."/>
            <person name="Singh R.S."/>
            <person name="Sirot L."/>
            <person name="Sirota M."/>
            <person name="Sisneros N.B."/>
            <person name="Smith C.D."/>
            <person name="Smith T.F."/>
            <person name="Spieth J."/>
            <person name="Stage D.E."/>
            <person name="Stark A."/>
            <person name="Stephan W."/>
            <person name="Strausberg R.L."/>
            <person name="Strempel S."/>
            <person name="Sturgill D."/>
            <person name="Sutton G."/>
            <person name="Sutton G.G."/>
            <person name="Tao W."/>
            <person name="Teichmann S."/>
            <person name="Tobari Y.N."/>
            <person name="Tomimura Y."/>
            <person name="Tsolas J.M."/>
            <person name="Valente V.L."/>
            <person name="Venter E."/>
            <person name="Venter J.C."/>
            <person name="Vicario S."/>
            <person name="Vieira F.G."/>
            <person name="Vilella A.J."/>
            <person name="Villasante A."/>
            <person name="Walenz B."/>
            <person name="Wang J."/>
            <person name="Wasserman M."/>
            <person name="Watts T."/>
            <person name="Wilson D."/>
            <person name="Wilson R.K."/>
            <person name="Wing R.A."/>
            <person name="Wolfner M.F."/>
            <person name="Wong A."/>
            <person name="Wong G.K."/>
            <person name="Wu C.I."/>
            <person name="Wu G."/>
            <person name="Yamamoto D."/>
            <person name="Yang H.P."/>
            <person name="Yang S.P."/>
            <person name="Yorke J.A."/>
            <person name="Yoshida K."/>
            <person name="Zdobnov E."/>
            <person name="Zhang P."/>
            <person name="Zhang Y."/>
            <person name="Zimin A.V."/>
            <person name="Baldwin J."/>
            <person name="Abdouelleil A."/>
            <person name="Abdulkadir J."/>
            <person name="Abebe A."/>
            <person name="Abera B."/>
            <person name="Abreu J."/>
            <person name="Acer S.C."/>
            <person name="Aftuck L."/>
            <person name="Alexander A."/>
            <person name="An P."/>
            <person name="Anderson E."/>
            <person name="Anderson S."/>
            <person name="Arachi H."/>
            <person name="Azer M."/>
            <person name="Bachantsang P."/>
            <person name="Barry A."/>
            <person name="Bayul T."/>
            <person name="Berlin A."/>
            <person name="Bessette D."/>
            <person name="Bloom T."/>
            <person name="Blye J."/>
            <person name="Boguslavskiy L."/>
            <person name="Bonnet C."/>
            <person name="Boukhgalter B."/>
            <person name="Bourzgui I."/>
            <person name="Brown A."/>
            <person name="Cahill P."/>
            <person name="Channer S."/>
            <person name="Cheshatsang Y."/>
            <person name="Chuda L."/>
            <person name="Citroen M."/>
            <person name="Collymore A."/>
            <person name="Cooke P."/>
            <person name="Costello M."/>
            <person name="D'Aco K."/>
            <person name="Daza R."/>
            <person name="De Haan G."/>
            <person name="DeGray S."/>
            <person name="DeMaso C."/>
            <person name="Dhargay N."/>
            <person name="Dooley K."/>
            <person name="Dooley E."/>
            <person name="Doricent M."/>
            <person name="Dorje P."/>
            <person name="Dorjee K."/>
            <person name="Dupes A."/>
            <person name="Elong R."/>
            <person name="Falk J."/>
            <person name="Farina A."/>
            <person name="Faro S."/>
            <person name="Ferguson D."/>
            <person name="Fisher S."/>
            <person name="Foley C.D."/>
            <person name="Franke A."/>
            <person name="Friedrich D."/>
            <person name="Gadbois L."/>
            <person name="Gearin G."/>
            <person name="Gearin C.R."/>
            <person name="Giannoukos G."/>
            <person name="Goode T."/>
            <person name="Graham J."/>
            <person name="Grandbois E."/>
            <person name="Grewal S."/>
            <person name="Gyaltsen K."/>
            <person name="Hafez N."/>
            <person name="Hagos B."/>
            <person name="Hall J."/>
            <person name="Henson C."/>
            <person name="Hollinger A."/>
            <person name="Honan T."/>
            <person name="Huard M.D."/>
            <person name="Hughes L."/>
            <person name="Hurhula B."/>
            <person name="Husby M.E."/>
            <person name="Kamat A."/>
            <person name="Kanga B."/>
            <person name="Kashin S."/>
            <person name="Khazanovich D."/>
            <person name="Kisner P."/>
            <person name="Lance K."/>
            <person name="Lara M."/>
            <person name="Lee W."/>
            <person name="Lennon N."/>
            <person name="Letendre F."/>
            <person name="LeVine R."/>
            <person name="Lipovsky A."/>
            <person name="Liu X."/>
            <person name="Liu J."/>
            <person name="Liu S."/>
            <person name="Lokyitsang T."/>
            <person name="Lokyitsang Y."/>
            <person name="Lubonja R."/>
            <person name="Lui A."/>
            <person name="MacDonald P."/>
            <person name="Magnisalis V."/>
            <person name="Maru K."/>
            <person name="Matthews C."/>
            <person name="McCusker W."/>
            <person name="McDonough S."/>
            <person name="Mehta T."/>
            <person name="Meldrim J."/>
            <person name="Meneus L."/>
            <person name="Mihai O."/>
            <person name="Mihalev A."/>
            <person name="Mihova T."/>
            <person name="Mittelman R."/>
            <person name="Mlenga V."/>
            <person name="Montmayeur A."/>
            <person name="Mulrain L."/>
            <person name="Navidi A."/>
            <person name="Naylor J."/>
            <person name="Negash T."/>
            <person name="Nguyen T."/>
            <person name="Nguyen N."/>
            <person name="Nicol R."/>
            <person name="Norbu C."/>
            <person name="Norbu N."/>
            <person name="Novod N."/>
            <person name="O'Neill B."/>
            <person name="Osman S."/>
            <person name="Markiewicz E."/>
            <person name="Oyono O.L."/>
            <person name="Patti C."/>
            <person name="Phunkhang P."/>
            <person name="Pierre F."/>
            <person name="Priest M."/>
            <person name="Raghuraman S."/>
            <person name="Rege F."/>
            <person name="Reyes R."/>
            <person name="Rise C."/>
            <person name="Rogov P."/>
            <person name="Ross K."/>
            <person name="Ryan E."/>
            <person name="Settipalli S."/>
            <person name="Shea T."/>
            <person name="Sherpa N."/>
            <person name="Shi L."/>
            <person name="Shih D."/>
            <person name="Sparrow T."/>
            <person name="Spaulding J."/>
            <person name="Stalker J."/>
            <person name="Stange-Thomann N."/>
            <person name="Stavropoulos S."/>
            <person name="Stone C."/>
            <person name="Strader C."/>
            <person name="Tesfaye S."/>
            <person name="Thomson T."/>
            <person name="Thoulutsang Y."/>
            <person name="Thoulutsang D."/>
            <person name="Topham K."/>
            <person name="Topping I."/>
            <person name="Tsamla T."/>
            <person name="Vassiliev H."/>
            <person name="Vo A."/>
            <person name="Wangchuk T."/>
            <person name="Wangdi T."/>
            <person name="Weiand M."/>
            <person name="Wilkinson J."/>
            <person name="Wilson A."/>
            <person name="Yadav S."/>
            <person name="Young G."/>
            <person name="Yu Q."/>
            <person name="Zembek L."/>
            <person name="Zhong D."/>
            <person name="Zimmer A."/>
            <person name="Zwirko Z."/>
            <person name="Jaffe D.B."/>
            <person name="Alvarez P."/>
            <person name="Brockman W."/>
            <person name="Butler J."/>
            <person name="Chin C."/>
            <person name="Gnerre S."/>
            <person name="Grabherr M."/>
            <person name="Kleber M."/>
            <person name="Mauceli E."/>
            <person name="MacCallum I."/>
        </authorList>
    </citation>
    <scope>NUCLEOTIDE SEQUENCE [LARGE SCALE GENOMIC DNA]</scope>
    <source>
        <strain evidence="16">Tucson 14030-0811.24</strain>
    </source>
</reference>
<keyword evidence="7" id="KW-0805">Transcription regulation</keyword>
<keyword evidence="6" id="KW-0156">Chromatin regulator</keyword>
<dbReference type="InterPro" id="IPR023696">
    <property type="entry name" value="Ureohydrolase_dom_sf"/>
</dbReference>
<dbReference type="EMBL" id="CH964232">
    <property type="protein sequence ID" value="EDW81706.2"/>
    <property type="molecule type" value="Genomic_DNA"/>
</dbReference>
<evidence type="ECO:0000256" key="8">
    <source>
        <dbReference type="ARBA" id="ARBA00023163"/>
    </source>
</evidence>
<evidence type="ECO:0000259" key="14">
    <source>
        <dbReference type="Pfam" id="PF00850"/>
    </source>
</evidence>
<evidence type="ECO:0000256" key="10">
    <source>
        <dbReference type="ARBA" id="ARBA00048287"/>
    </source>
</evidence>
<keyword evidence="8" id="KW-0804">Transcription</keyword>
<dbReference type="OrthoDB" id="437693at2759"/>
<comment type="catalytic activity">
    <reaction evidence="10">
        <text>N(6)-acetyl-L-lysyl-[histone] + H2O = L-lysyl-[histone] + acetate</text>
        <dbReference type="Rhea" id="RHEA:58196"/>
        <dbReference type="Rhea" id="RHEA-COMP:9845"/>
        <dbReference type="Rhea" id="RHEA-COMP:11338"/>
        <dbReference type="ChEBI" id="CHEBI:15377"/>
        <dbReference type="ChEBI" id="CHEBI:29969"/>
        <dbReference type="ChEBI" id="CHEBI:30089"/>
        <dbReference type="ChEBI" id="CHEBI:61930"/>
        <dbReference type="EC" id="3.5.1.98"/>
    </reaction>
</comment>
<keyword evidence="16" id="KW-1185">Reference proteome</keyword>
<gene>
    <name evidence="15" type="primary">Dwil\GK10873</name>
    <name evidence="15" type="ORF">Dwil_GK10873</name>
</gene>
<sequence>MMKPLSEKVYQEDRKLDEVVWLRREDVGSSKLPIVYSKKYAVRFAGLEKLHPFDAAKGKHIHKRLCAELLLGNGDFYEPKEVTKEQLRRIHTRKYLTSLECSMNVASIAEVPLLSFVPNTYVQSCYLRPMRFQTAGSILAGKLALEYGWSINLGGGFHHCCTSKGGGFCPYADISMLVVRLFELEPFRVQRIMIVDLDAHQGNGHERDFHNVAAVYILDMYNASIYPKDHEAKTTIRCAVELRPRTEDSFYLKKLAQCLKTAVAEFKPNVVIYNAGTDILDGDPLGNLAITPGGVMERDRLVFSTFRALNIPIIMLLSGGYVKKSACVIADSIVNLRRKGLLN</sequence>
<dbReference type="FunFam" id="3.40.800.20:FF:000009">
    <property type="entry name" value="Histone deacetylase 11"/>
    <property type="match status" value="1"/>
</dbReference>
<dbReference type="GO" id="GO:0141221">
    <property type="term" value="F:histone deacetylase activity, hydrolytic mechanism"/>
    <property type="evidence" value="ECO:0007669"/>
    <property type="project" value="UniProtKB-EC"/>
</dbReference>
<dbReference type="InterPro" id="IPR000286">
    <property type="entry name" value="HDACs"/>
</dbReference>